<organism evidence="2 3">
    <name type="scientific">Phytophthora fragariaefolia</name>
    <dbReference type="NCBI Taxonomy" id="1490495"/>
    <lineage>
        <taxon>Eukaryota</taxon>
        <taxon>Sar</taxon>
        <taxon>Stramenopiles</taxon>
        <taxon>Oomycota</taxon>
        <taxon>Peronosporomycetes</taxon>
        <taxon>Peronosporales</taxon>
        <taxon>Peronosporaceae</taxon>
        <taxon>Phytophthora</taxon>
    </lineage>
</organism>
<feature type="compositionally biased region" description="Polar residues" evidence="1">
    <location>
        <begin position="87"/>
        <end position="98"/>
    </location>
</feature>
<feature type="compositionally biased region" description="Low complexity" evidence="1">
    <location>
        <begin position="200"/>
        <end position="231"/>
    </location>
</feature>
<accession>A0A9W6XB86</accession>
<dbReference type="AlphaFoldDB" id="A0A9W6XB86"/>
<gene>
    <name evidence="2" type="ORF">Pfra01_000920800</name>
</gene>
<dbReference type="EMBL" id="BSXT01000848">
    <property type="protein sequence ID" value="GMF35097.1"/>
    <property type="molecule type" value="Genomic_DNA"/>
</dbReference>
<evidence type="ECO:0000313" key="2">
    <source>
        <dbReference type="EMBL" id="GMF35097.1"/>
    </source>
</evidence>
<proteinExistence type="predicted"/>
<dbReference type="Proteomes" id="UP001165121">
    <property type="component" value="Unassembled WGS sequence"/>
</dbReference>
<feature type="region of interest" description="Disordered" evidence="1">
    <location>
        <begin position="151"/>
        <end position="372"/>
    </location>
</feature>
<name>A0A9W6XB86_9STRA</name>
<feature type="compositionally biased region" description="Basic and acidic residues" evidence="1">
    <location>
        <begin position="319"/>
        <end position="335"/>
    </location>
</feature>
<comment type="caution">
    <text evidence="2">The sequence shown here is derived from an EMBL/GenBank/DDBJ whole genome shotgun (WGS) entry which is preliminary data.</text>
</comment>
<sequence length="372" mass="39335">MTQPFAFGWNLDCEGKPILGNGSDERPFIVGLSSKALIMRVMHPPGRFILHVDETYKLSRVPRHWPILAPLYPPSPKREAPVPMGKSSGNTGTAPFDNSRSHEHKPHLASLPGMTTETQMILGAAPDALVAAGPAEHDADALTPSAAEAKLPAPVSQKHSGDPEETTGTSASKKYANDVDEAKRTPAPEEPTIDAEAARKPPASQALAAAAAQKKKTSASAKPTQKTTASSNRRRRSPRTTWLPLKRTDVLLPGPQEEVNNDSPDTDTPNPALVTGADPPVVDASQAPSVRTSTIAPAASANFATTPPPNRSPSPDPSLRVDYEESEPDMDREAGEVEGSWSSPPLTDEQRVLHPGSPMSPKTVAAVACASV</sequence>
<reference evidence="2" key="1">
    <citation type="submission" date="2023-04" db="EMBL/GenBank/DDBJ databases">
        <title>Phytophthora fragariaefolia NBRC 109709.</title>
        <authorList>
            <person name="Ichikawa N."/>
            <person name="Sato H."/>
            <person name="Tonouchi N."/>
        </authorList>
    </citation>
    <scope>NUCLEOTIDE SEQUENCE</scope>
    <source>
        <strain evidence="2">NBRC 109709</strain>
    </source>
</reference>
<feature type="compositionally biased region" description="Basic and acidic residues" evidence="1">
    <location>
        <begin position="175"/>
        <end position="187"/>
    </location>
</feature>
<feature type="compositionally biased region" description="Pro residues" evidence="1">
    <location>
        <begin position="306"/>
        <end position="316"/>
    </location>
</feature>
<feature type="compositionally biased region" description="Polar residues" evidence="1">
    <location>
        <begin position="286"/>
        <end position="295"/>
    </location>
</feature>
<protein>
    <submittedName>
        <fullName evidence="2">Unnamed protein product</fullName>
    </submittedName>
</protein>
<feature type="region of interest" description="Disordered" evidence="1">
    <location>
        <begin position="74"/>
        <end position="110"/>
    </location>
</feature>
<evidence type="ECO:0000313" key="3">
    <source>
        <dbReference type="Proteomes" id="UP001165121"/>
    </source>
</evidence>
<keyword evidence="3" id="KW-1185">Reference proteome</keyword>
<dbReference type="OrthoDB" id="140180at2759"/>
<evidence type="ECO:0000256" key="1">
    <source>
        <dbReference type="SAM" id="MobiDB-lite"/>
    </source>
</evidence>